<dbReference type="InterPro" id="IPR006580">
    <property type="entry name" value="Znf_TTF"/>
</dbReference>
<dbReference type="PANTHER" id="PTHR45749">
    <property type="match status" value="1"/>
</dbReference>
<dbReference type="Pfam" id="PF14291">
    <property type="entry name" value="DUF4371"/>
    <property type="match status" value="1"/>
</dbReference>
<dbReference type="AlphaFoldDB" id="A0A9R1AHU4"/>
<gene>
    <name evidence="3" type="ORF">TRITD_5Bv1G043990</name>
</gene>
<proteinExistence type="predicted"/>
<feature type="region of interest" description="Disordered" evidence="1">
    <location>
        <begin position="1"/>
        <end position="20"/>
    </location>
</feature>
<dbReference type="OMA" id="WESRILM"/>
<feature type="domain" description="TTF-type" evidence="2">
    <location>
        <begin position="147"/>
        <end position="231"/>
    </location>
</feature>
<evidence type="ECO:0000256" key="1">
    <source>
        <dbReference type="SAM" id="MobiDB-lite"/>
    </source>
</evidence>
<keyword evidence="4" id="KW-1185">Reference proteome</keyword>
<dbReference type="PANTHER" id="PTHR45749:SF35">
    <property type="entry name" value="AC-LIKE TRANSPOSASE-RELATED"/>
    <property type="match status" value="1"/>
</dbReference>
<protein>
    <recommendedName>
        <fullName evidence="2">TTF-type domain-containing protein</fullName>
    </recommendedName>
</protein>
<feature type="region of interest" description="Disordered" evidence="1">
    <location>
        <begin position="36"/>
        <end position="71"/>
    </location>
</feature>
<dbReference type="SUPFAM" id="SSF53098">
    <property type="entry name" value="Ribonuclease H-like"/>
    <property type="match status" value="1"/>
</dbReference>
<reference evidence="3 4" key="1">
    <citation type="submission" date="2017-09" db="EMBL/GenBank/DDBJ databases">
        <authorList>
            <consortium name="International Durum Wheat Genome Sequencing Consortium (IDWGSC)"/>
            <person name="Milanesi L."/>
        </authorList>
    </citation>
    <scope>NUCLEOTIDE SEQUENCE [LARGE SCALE GENOMIC DNA]</scope>
    <source>
        <strain evidence="4">cv. Svevo</strain>
    </source>
</reference>
<dbReference type="SMART" id="SM00597">
    <property type="entry name" value="ZnF_TTF"/>
    <property type="match status" value="1"/>
</dbReference>
<dbReference type="Gramene" id="TRITD5Bv1G043990.1">
    <property type="protein sequence ID" value="TRITD5Bv1G043990.1"/>
    <property type="gene ID" value="TRITD5Bv1G043990"/>
</dbReference>
<evidence type="ECO:0000313" key="3">
    <source>
        <dbReference type="EMBL" id="VAI28453.1"/>
    </source>
</evidence>
<dbReference type="InterPro" id="IPR012337">
    <property type="entry name" value="RNaseH-like_sf"/>
</dbReference>
<sequence>MLPKKKQLSGAEKRRKKKESDLKILALKGSLNNFFTSSSNIDVSEEQGQETTSEHANPDVEVNEDGASTGEQINFEVDADSTMEEENLQPSSNDEQEDSLSFIFDPRTWEGLDNSKRDILIEKGPIRVPDLEFEKDTIGRHFSYAFYSRKLSNGEFVDRKWLVYHKGANKVYCFCCKLFKSKLSKSMLASDGLNDWKRLSARLKDHENIVDHLTNMNTWNEVRLRLSKNQTIDDDMQRGIAKEKERWRQVLVRIVSAVKFLAKHTLAFRGSNEKLYQDNNGNFLGTIEMIAEFDPVMQEHIRRIQNSEIHHHYLGHKIQNELISVLANAVRNVILKIIKDAKYFSVILDCTPDVSHEEQMTLIVRCVNMSSNLPRVEEFFLEFLKVEDTSGLGLLKVLMDTLSSFDLNAADVRGQGYDNGSNMKGQYQGVQSRFLKENPKTLYMPCACHSLNLTLCDMAKSCKQAITFFGIIQRIYVLFSRSTKRWKILLDSLPKGTKLTLKPLSSTRWESRIKSVQPIRYQAIHVISALKELEETSTDDPAAVSDAQSLVSALENFETLVGMVIWHDVLFSVNMVSQKLQEKMVCIDATIKHIDGVILYFKKYRDEGFQASIEIAKAIASDMDIEPEFPSKRQRKRKRHHDEINDQEEEIQLSAMESFRVNYFLVIVNNAILSLTSRFDQLKKFEKS</sequence>
<feature type="compositionally biased region" description="Basic residues" evidence="1">
    <location>
        <begin position="1"/>
        <end position="17"/>
    </location>
</feature>
<dbReference type="EMBL" id="LT934120">
    <property type="protein sequence ID" value="VAI28453.1"/>
    <property type="molecule type" value="Genomic_DNA"/>
</dbReference>
<dbReference type="Proteomes" id="UP000324705">
    <property type="component" value="Chromosome 5B"/>
</dbReference>
<organism evidence="3 4">
    <name type="scientific">Triticum turgidum subsp. durum</name>
    <name type="common">Durum wheat</name>
    <name type="synonym">Triticum durum</name>
    <dbReference type="NCBI Taxonomy" id="4567"/>
    <lineage>
        <taxon>Eukaryota</taxon>
        <taxon>Viridiplantae</taxon>
        <taxon>Streptophyta</taxon>
        <taxon>Embryophyta</taxon>
        <taxon>Tracheophyta</taxon>
        <taxon>Spermatophyta</taxon>
        <taxon>Magnoliopsida</taxon>
        <taxon>Liliopsida</taxon>
        <taxon>Poales</taxon>
        <taxon>Poaceae</taxon>
        <taxon>BOP clade</taxon>
        <taxon>Pooideae</taxon>
        <taxon>Triticodae</taxon>
        <taxon>Triticeae</taxon>
        <taxon>Triticinae</taxon>
        <taxon>Triticum</taxon>
    </lineage>
</organism>
<accession>A0A9R1AHU4</accession>
<evidence type="ECO:0000313" key="4">
    <source>
        <dbReference type="Proteomes" id="UP000324705"/>
    </source>
</evidence>
<name>A0A9R1AHU4_TRITD</name>
<dbReference type="InterPro" id="IPR025398">
    <property type="entry name" value="DUF4371"/>
</dbReference>
<evidence type="ECO:0000259" key="2">
    <source>
        <dbReference type="SMART" id="SM00597"/>
    </source>
</evidence>